<dbReference type="GO" id="GO:0031179">
    <property type="term" value="P:peptide modification"/>
    <property type="evidence" value="ECO:0007669"/>
    <property type="project" value="InterPro"/>
</dbReference>
<reference evidence="2 3" key="1">
    <citation type="submission" date="2017-05" db="EMBL/GenBank/DDBJ databases">
        <title>Biotechnological potential of actinobacteria isolated from South African environments.</title>
        <authorList>
            <person name="Le Roes-Hill M."/>
            <person name="Prins A."/>
            <person name="Durrell K.A."/>
        </authorList>
    </citation>
    <scope>NUCLEOTIDE SEQUENCE [LARGE SCALE GENOMIC DNA]</scope>
    <source>
        <strain evidence="2 3">HMC13</strain>
    </source>
</reference>
<organism evidence="2 3">
    <name type="scientific">Streptomyces swartbergensis</name>
    <dbReference type="NCBI Taxonomy" id="487165"/>
    <lineage>
        <taxon>Bacteria</taxon>
        <taxon>Bacillati</taxon>
        <taxon>Actinomycetota</taxon>
        <taxon>Actinomycetes</taxon>
        <taxon>Kitasatosporales</taxon>
        <taxon>Streptomycetaceae</taxon>
        <taxon>Streptomyces</taxon>
    </lineage>
</organism>
<dbReference type="InterPro" id="IPR007822">
    <property type="entry name" value="LANC-like"/>
</dbReference>
<dbReference type="GO" id="GO:0046872">
    <property type="term" value="F:metal ion binding"/>
    <property type="evidence" value="ECO:0007669"/>
    <property type="project" value="UniProtKB-KW"/>
</dbReference>
<evidence type="ECO:0000313" key="3">
    <source>
        <dbReference type="Proteomes" id="UP000195105"/>
    </source>
</evidence>
<gene>
    <name evidence="2" type="ORF">CA983_27845</name>
</gene>
<evidence type="ECO:0000313" key="2">
    <source>
        <dbReference type="EMBL" id="OUC99533.1"/>
    </source>
</evidence>
<dbReference type="InterPro" id="IPR033889">
    <property type="entry name" value="LanC"/>
</dbReference>
<protein>
    <submittedName>
        <fullName evidence="2">Lanthionine synthetase</fullName>
    </submittedName>
</protein>
<accession>A0A243RYD1</accession>
<keyword evidence="3" id="KW-1185">Reference proteome</keyword>
<dbReference type="Proteomes" id="UP000195105">
    <property type="component" value="Unassembled WGS sequence"/>
</dbReference>
<dbReference type="Pfam" id="PF05147">
    <property type="entry name" value="LANC_like"/>
    <property type="match status" value="1"/>
</dbReference>
<feature type="binding site" evidence="1">
    <location>
        <position position="370"/>
    </location>
    <ligand>
        <name>Zn(2+)</name>
        <dbReference type="ChEBI" id="CHEBI:29105"/>
    </ligand>
</feature>
<evidence type="ECO:0000256" key="1">
    <source>
        <dbReference type="PIRSR" id="PIRSR607822-1"/>
    </source>
</evidence>
<dbReference type="CDD" id="cd04793">
    <property type="entry name" value="LanC"/>
    <property type="match status" value="1"/>
</dbReference>
<dbReference type="PRINTS" id="PR01950">
    <property type="entry name" value="LANCSUPER"/>
</dbReference>
<name>A0A243RYD1_9ACTN</name>
<keyword evidence="1" id="KW-0862">Zinc</keyword>
<dbReference type="RefSeq" id="WP_086603602.1">
    <property type="nucleotide sequence ID" value="NZ_NGFN01000209.1"/>
</dbReference>
<dbReference type="SMART" id="SM01260">
    <property type="entry name" value="LANC_like"/>
    <property type="match status" value="1"/>
</dbReference>
<feature type="binding site" evidence="1">
    <location>
        <position position="320"/>
    </location>
    <ligand>
        <name>Zn(2+)</name>
        <dbReference type="ChEBI" id="CHEBI:29105"/>
    </ligand>
</feature>
<sequence length="466" mass="49497">MTPTAGTPDIASATRAEQAGRAVTLVAERLADPESVAAVASRDDNRDPVYDAVMWGPLTLANGLPGTALLYGELSREDPAWRTVAHRHLSAAGRMTGAAPSRGLFSGPAALLAAAQTCAGADGHYASLRQRLAAWVANDQLERLAAFRARAARGEQGVDWAAYDLINGLSGTTRLLLDAVDDPAERSSEVARALDESLRHLVAVTEPVEVAGPEGIRTVPGWWVPAALQVSDRDRRDYPRGDFNLGLAHGIAGPLTVLAAAAERGRQVPGLTEAVHRVADWLLGWTLHDGTGPYWPARAGWDDETAAERPRALFTRTAWCYGTPGVAAALHRAGRILGNPEWRAAAVRALHAALRRDETRWAVDGPTVCHGYAGLLAVLSRVRDGEPDPVLEAGRARLTGMILDCLDEDAPFGFRHLMRFPAAARSPVPHRALDVAGMLEGAAGVALALLPDSAGPLPWDRCLGLA</sequence>
<dbReference type="AlphaFoldDB" id="A0A243RYD1"/>
<dbReference type="Gene3D" id="1.50.10.20">
    <property type="match status" value="1"/>
</dbReference>
<keyword evidence="1" id="KW-0479">Metal-binding</keyword>
<proteinExistence type="predicted"/>
<dbReference type="PRINTS" id="PR01955">
    <property type="entry name" value="LANCFRANKIA"/>
</dbReference>
<dbReference type="SUPFAM" id="SSF158745">
    <property type="entry name" value="LanC-like"/>
    <property type="match status" value="1"/>
</dbReference>
<comment type="caution">
    <text evidence="2">The sequence shown here is derived from an EMBL/GenBank/DDBJ whole genome shotgun (WGS) entry which is preliminary data.</text>
</comment>
<feature type="binding site" evidence="1">
    <location>
        <position position="369"/>
    </location>
    <ligand>
        <name>Zn(2+)</name>
        <dbReference type="ChEBI" id="CHEBI:29105"/>
    </ligand>
</feature>
<dbReference type="EMBL" id="NGFN01000209">
    <property type="protein sequence ID" value="OUC99533.1"/>
    <property type="molecule type" value="Genomic_DNA"/>
</dbReference>